<name>A0A4Y2A1I2_ARAVE</name>
<reference evidence="1 2" key="1">
    <citation type="journal article" date="2019" name="Sci. Rep.">
        <title>Orb-weaving spider Araneus ventricosus genome elucidates the spidroin gene catalogue.</title>
        <authorList>
            <person name="Kono N."/>
            <person name="Nakamura H."/>
            <person name="Ohtoshi R."/>
            <person name="Moran D.A.P."/>
            <person name="Shinohara A."/>
            <person name="Yoshida Y."/>
            <person name="Fujiwara M."/>
            <person name="Mori M."/>
            <person name="Tomita M."/>
            <person name="Arakawa K."/>
        </authorList>
    </citation>
    <scope>NUCLEOTIDE SEQUENCE [LARGE SCALE GENOMIC DNA]</scope>
</reference>
<comment type="caution">
    <text evidence="1">The sequence shown here is derived from an EMBL/GenBank/DDBJ whole genome shotgun (WGS) entry which is preliminary data.</text>
</comment>
<dbReference type="Proteomes" id="UP000499080">
    <property type="component" value="Unassembled WGS sequence"/>
</dbReference>
<evidence type="ECO:0000313" key="1">
    <source>
        <dbReference type="EMBL" id="GBL73681.1"/>
    </source>
</evidence>
<sequence>MFRDQQSLSKFQLWSVIIASGIPNLEIHPEKKASATVLSDLFCSGKASGRRVKRSTSIQRNEIADIVLKSTNDFFQQTIPYTDVRSRVRK</sequence>
<accession>A0A4Y2A1I2</accession>
<dbReference type="AlphaFoldDB" id="A0A4Y2A1I2"/>
<proteinExistence type="predicted"/>
<organism evidence="1 2">
    <name type="scientific">Araneus ventricosus</name>
    <name type="common">Orbweaver spider</name>
    <name type="synonym">Epeira ventricosa</name>
    <dbReference type="NCBI Taxonomy" id="182803"/>
    <lineage>
        <taxon>Eukaryota</taxon>
        <taxon>Metazoa</taxon>
        <taxon>Ecdysozoa</taxon>
        <taxon>Arthropoda</taxon>
        <taxon>Chelicerata</taxon>
        <taxon>Arachnida</taxon>
        <taxon>Araneae</taxon>
        <taxon>Araneomorphae</taxon>
        <taxon>Entelegynae</taxon>
        <taxon>Araneoidea</taxon>
        <taxon>Araneidae</taxon>
        <taxon>Araneus</taxon>
    </lineage>
</organism>
<gene>
    <name evidence="1" type="ORF">AVEN_230678_1</name>
</gene>
<dbReference type="OrthoDB" id="7451474at2759"/>
<protein>
    <submittedName>
        <fullName evidence="1">Uncharacterized protein</fullName>
    </submittedName>
</protein>
<dbReference type="EMBL" id="BGPR01000004">
    <property type="protein sequence ID" value="GBL73681.1"/>
    <property type="molecule type" value="Genomic_DNA"/>
</dbReference>
<evidence type="ECO:0000313" key="2">
    <source>
        <dbReference type="Proteomes" id="UP000499080"/>
    </source>
</evidence>
<keyword evidence="2" id="KW-1185">Reference proteome</keyword>